<protein>
    <submittedName>
        <fullName evidence="3">Class I SAM-dependent methyltransferase</fullName>
    </submittedName>
</protein>
<keyword evidence="1 3" id="KW-0808">Transferase</keyword>
<dbReference type="GO" id="GO:0008168">
    <property type="term" value="F:methyltransferase activity"/>
    <property type="evidence" value="ECO:0007669"/>
    <property type="project" value="UniProtKB-KW"/>
</dbReference>
<dbReference type="AlphaFoldDB" id="A0A7G9QSE9"/>
<dbReference type="SUPFAM" id="SSF53335">
    <property type="entry name" value="S-adenosyl-L-methionine-dependent methyltransferases"/>
    <property type="match status" value="1"/>
</dbReference>
<dbReference type="Proteomes" id="UP000515977">
    <property type="component" value="Chromosome"/>
</dbReference>
<gene>
    <name evidence="3" type="ORF">H9L17_14045</name>
</gene>
<keyword evidence="3" id="KW-0489">Methyltransferase</keyword>
<dbReference type="CDD" id="cd02440">
    <property type="entry name" value="AdoMet_MTases"/>
    <property type="match status" value="1"/>
</dbReference>
<reference evidence="3 4" key="1">
    <citation type="submission" date="2020-08" db="EMBL/GenBank/DDBJ databases">
        <title>Genome sequence of Thermomonas brevis KACC 16975T.</title>
        <authorList>
            <person name="Hyun D.-W."/>
            <person name="Bae J.-W."/>
        </authorList>
    </citation>
    <scope>NUCLEOTIDE SEQUENCE [LARGE SCALE GENOMIC DNA]</scope>
    <source>
        <strain evidence="3 4">KACC 16975</strain>
    </source>
</reference>
<evidence type="ECO:0000256" key="1">
    <source>
        <dbReference type="ARBA" id="ARBA00022679"/>
    </source>
</evidence>
<dbReference type="Pfam" id="PF13649">
    <property type="entry name" value="Methyltransf_25"/>
    <property type="match status" value="1"/>
</dbReference>
<keyword evidence="4" id="KW-1185">Reference proteome</keyword>
<dbReference type="RefSeq" id="WP_187570036.1">
    <property type="nucleotide sequence ID" value="NZ_CP060711.1"/>
</dbReference>
<evidence type="ECO:0000259" key="2">
    <source>
        <dbReference type="Pfam" id="PF13649"/>
    </source>
</evidence>
<dbReference type="InterPro" id="IPR029063">
    <property type="entry name" value="SAM-dependent_MTases_sf"/>
</dbReference>
<dbReference type="EMBL" id="CP060711">
    <property type="protein sequence ID" value="QNN46274.1"/>
    <property type="molecule type" value="Genomic_DNA"/>
</dbReference>
<sequence length="261" mass="29085">MTLAGIDFARLYREHMAAAGRTPMRADDWDARAAQAGKRLTHGGYADAFIARMDLTDCDSLLDVGCGNGALCLPLAARLRRIVALDYSPAMLDALRADAHAQGADNIDARLCAWEDDWSAIPACDIAIASRSMHVADMADALAKLHAKARRRVYLTHRTGGYGVPLDIVQALEHRRPPPPDHLYVLNLLHGMGLQPRVDYLDGGGAALVTEFDDLLRRTVRALGPLDADQQARLRRWHERQPPLRMLPRRWAFIRWETARD</sequence>
<dbReference type="Gene3D" id="3.40.50.150">
    <property type="entry name" value="Vaccinia Virus protein VP39"/>
    <property type="match status" value="1"/>
</dbReference>
<evidence type="ECO:0000313" key="4">
    <source>
        <dbReference type="Proteomes" id="UP000515977"/>
    </source>
</evidence>
<accession>A0A7G9QSE9</accession>
<dbReference type="KEGG" id="tbv:H9L17_14045"/>
<dbReference type="PANTHER" id="PTHR43861">
    <property type="entry name" value="TRANS-ACONITATE 2-METHYLTRANSFERASE-RELATED"/>
    <property type="match status" value="1"/>
</dbReference>
<evidence type="ECO:0000313" key="3">
    <source>
        <dbReference type="EMBL" id="QNN46274.1"/>
    </source>
</evidence>
<proteinExistence type="predicted"/>
<dbReference type="GO" id="GO:0032259">
    <property type="term" value="P:methylation"/>
    <property type="evidence" value="ECO:0007669"/>
    <property type="project" value="UniProtKB-KW"/>
</dbReference>
<organism evidence="3 4">
    <name type="scientific">Thermomonas brevis</name>
    <dbReference type="NCBI Taxonomy" id="215691"/>
    <lineage>
        <taxon>Bacteria</taxon>
        <taxon>Pseudomonadati</taxon>
        <taxon>Pseudomonadota</taxon>
        <taxon>Gammaproteobacteria</taxon>
        <taxon>Lysobacterales</taxon>
        <taxon>Lysobacteraceae</taxon>
        <taxon>Thermomonas</taxon>
    </lineage>
</organism>
<dbReference type="InterPro" id="IPR041698">
    <property type="entry name" value="Methyltransf_25"/>
</dbReference>
<name>A0A7G9QSE9_9GAMM</name>
<feature type="domain" description="Methyltransferase" evidence="2">
    <location>
        <begin position="62"/>
        <end position="146"/>
    </location>
</feature>